<dbReference type="Gene3D" id="3.90.180.10">
    <property type="entry name" value="Medium-chain alcohol dehydrogenases, catalytic domain"/>
    <property type="match status" value="1"/>
</dbReference>
<organism evidence="2 3">
    <name type="scientific">Nonomuraea spiralis</name>
    <dbReference type="NCBI Taxonomy" id="46182"/>
    <lineage>
        <taxon>Bacteria</taxon>
        <taxon>Bacillati</taxon>
        <taxon>Actinomycetota</taxon>
        <taxon>Actinomycetes</taxon>
        <taxon>Streptosporangiales</taxon>
        <taxon>Streptosporangiaceae</taxon>
        <taxon>Nonomuraea</taxon>
    </lineage>
</organism>
<dbReference type="SUPFAM" id="SSF50129">
    <property type="entry name" value="GroES-like"/>
    <property type="match status" value="1"/>
</dbReference>
<name>A0ABV5IJ08_9ACTN</name>
<dbReference type="EMBL" id="JBHMEI010000016">
    <property type="protein sequence ID" value="MFB9203900.1"/>
    <property type="molecule type" value="Genomic_DNA"/>
</dbReference>
<evidence type="ECO:0000313" key="2">
    <source>
        <dbReference type="EMBL" id="MFB9203900.1"/>
    </source>
</evidence>
<proteinExistence type="predicted"/>
<dbReference type="InterPro" id="IPR036291">
    <property type="entry name" value="NAD(P)-bd_dom_sf"/>
</dbReference>
<feature type="domain" description="Enoyl reductase (ER)" evidence="1">
    <location>
        <begin position="10"/>
        <end position="312"/>
    </location>
</feature>
<dbReference type="PANTHER" id="PTHR43677:SF4">
    <property type="entry name" value="QUINONE OXIDOREDUCTASE-LIKE PROTEIN 2"/>
    <property type="match status" value="1"/>
</dbReference>
<dbReference type="InterPro" id="IPR011032">
    <property type="entry name" value="GroES-like_sf"/>
</dbReference>
<dbReference type="Proteomes" id="UP001589647">
    <property type="component" value="Unassembled WGS sequence"/>
</dbReference>
<dbReference type="Gene3D" id="3.40.50.720">
    <property type="entry name" value="NAD(P)-binding Rossmann-like Domain"/>
    <property type="match status" value="1"/>
</dbReference>
<dbReference type="CDD" id="cd08241">
    <property type="entry name" value="QOR1"/>
    <property type="match status" value="1"/>
</dbReference>
<comment type="caution">
    <text evidence="2">The sequence shown here is derived from an EMBL/GenBank/DDBJ whole genome shotgun (WGS) entry which is preliminary data.</text>
</comment>
<dbReference type="Pfam" id="PF08240">
    <property type="entry name" value="ADH_N"/>
    <property type="match status" value="1"/>
</dbReference>
<dbReference type="Pfam" id="PF00107">
    <property type="entry name" value="ADH_zinc_N"/>
    <property type="match status" value="1"/>
</dbReference>
<evidence type="ECO:0000313" key="3">
    <source>
        <dbReference type="Proteomes" id="UP001589647"/>
    </source>
</evidence>
<sequence>MRAIQFARFGGPEVLEEAEVPDPVVGPGQVMVDVEAAGMNFADVRQISGHYSAPDALPHIPGNEVIGRDPRGRRVMGFTANGYASRAVLDEAEVVVVPDSLRPGEALALLVQGLTAWHLLRSSARLREGESVVVHSGAGGVGSLAVQLAKVFGAGRVIATASGQDKRSLARDLGADAAVDGSADGYAERVIEANGNLPVDIVLDAVGGEVFDAALTVLAPFGRLVTYGSSSGEPARPVDPGRLTAGNLAVLGFWLRPLRVRPEMIGPALGELLTLTATGRIRPLAGGEYPLAEAARAVADLAGRRTVGKVVLLP</sequence>
<keyword evidence="3" id="KW-1185">Reference proteome</keyword>
<dbReference type="SUPFAM" id="SSF51735">
    <property type="entry name" value="NAD(P)-binding Rossmann-fold domains"/>
    <property type="match status" value="1"/>
</dbReference>
<protein>
    <submittedName>
        <fullName evidence="2">Zinc-binding alcohol dehydrogenase family protein</fullName>
    </submittedName>
</protein>
<dbReference type="PANTHER" id="PTHR43677">
    <property type="entry name" value="SHORT-CHAIN DEHYDROGENASE/REDUCTASE"/>
    <property type="match status" value="1"/>
</dbReference>
<gene>
    <name evidence="2" type="ORF">ACFFV7_22100</name>
</gene>
<dbReference type="RefSeq" id="WP_189648785.1">
    <property type="nucleotide sequence ID" value="NZ_BMRC01000008.1"/>
</dbReference>
<dbReference type="InterPro" id="IPR013149">
    <property type="entry name" value="ADH-like_C"/>
</dbReference>
<evidence type="ECO:0000259" key="1">
    <source>
        <dbReference type="SMART" id="SM00829"/>
    </source>
</evidence>
<reference evidence="2 3" key="1">
    <citation type="submission" date="2024-09" db="EMBL/GenBank/DDBJ databases">
        <authorList>
            <person name="Sun Q."/>
            <person name="Mori K."/>
        </authorList>
    </citation>
    <scope>NUCLEOTIDE SEQUENCE [LARGE SCALE GENOMIC DNA]</scope>
    <source>
        <strain evidence="2 3">CCM 3426</strain>
    </source>
</reference>
<accession>A0ABV5IJ08</accession>
<dbReference type="InterPro" id="IPR051397">
    <property type="entry name" value="Zn-ADH-like_protein"/>
</dbReference>
<dbReference type="InterPro" id="IPR013154">
    <property type="entry name" value="ADH-like_N"/>
</dbReference>
<dbReference type="SMART" id="SM00829">
    <property type="entry name" value="PKS_ER"/>
    <property type="match status" value="1"/>
</dbReference>
<dbReference type="InterPro" id="IPR020843">
    <property type="entry name" value="ER"/>
</dbReference>